<feature type="signal peptide" evidence="3">
    <location>
        <begin position="1"/>
        <end position="31"/>
    </location>
</feature>
<keyword evidence="1" id="KW-0378">Hydrolase</keyword>
<proteinExistence type="predicted"/>
<dbReference type="AlphaFoldDB" id="A0A1M5KF06"/>
<dbReference type="RefSeq" id="WP_079600914.1">
    <property type="nucleotide sequence ID" value="NZ_LT670817.1"/>
</dbReference>
<name>A0A1M5KF06_9BRAD</name>
<dbReference type="OrthoDB" id="9770871at2"/>
<keyword evidence="3" id="KW-0732">Signal</keyword>
<gene>
    <name evidence="4" type="ORF">SAMN05443248_1803</name>
</gene>
<feature type="region of interest" description="Disordered" evidence="2">
    <location>
        <begin position="42"/>
        <end position="73"/>
    </location>
</feature>
<evidence type="ECO:0000313" key="4">
    <source>
        <dbReference type="EMBL" id="SHG51327.1"/>
    </source>
</evidence>
<dbReference type="InterPro" id="IPR007312">
    <property type="entry name" value="Phosphoesterase"/>
</dbReference>
<dbReference type="Gene3D" id="3.40.720.10">
    <property type="entry name" value="Alkaline Phosphatase, subunit A"/>
    <property type="match status" value="2"/>
</dbReference>
<evidence type="ECO:0000313" key="5">
    <source>
        <dbReference type="Proteomes" id="UP000189796"/>
    </source>
</evidence>
<evidence type="ECO:0000256" key="1">
    <source>
        <dbReference type="ARBA" id="ARBA00022801"/>
    </source>
</evidence>
<protein>
    <submittedName>
        <fullName evidence="4">Phospholipase C</fullName>
    </submittedName>
</protein>
<dbReference type="PANTHER" id="PTHR31956:SF1">
    <property type="entry name" value="NON-SPECIFIC PHOSPHOLIPASE C1"/>
    <property type="match status" value="1"/>
</dbReference>
<dbReference type="GO" id="GO:0042578">
    <property type="term" value="F:phosphoric ester hydrolase activity"/>
    <property type="evidence" value="ECO:0007669"/>
    <property type="project" value="UniProtKB-ARBA"/>
</dbReference>
<dbReference type="Proteomes" id="UP000189796">
    <property type="component" value="Chromosome I"/>
</dbReference>
<accession>A0A1M5KF06</accession>
<reference evidence="4 5" key="1">
    <citation type="submission" date="2016-11" db="EMBL/GenBank/DDBJ databases">
        <authorList>
            <person name="Jaros S."/>
            <person name="Januszkiewicz K."/>
            <person name="Wedrychowicz H."/>
        </authorList>
    </citation>
    <scope>NUCLEOTIDE SEQUENCE [LARGE SCALE GENOMIC DNA]</scope>
    <source>
        <strain evidence="4 5">GAS138</strain>
    </source>
</reference>
<dbReference type="EMBL" id="LT670817">
    <property type="protein sequence ID" value="SHG51327.1"/>
    <property type="molecule type" value="Genomic_DNA"/>
</dbReference>
<sequence>MKPTFNLKRRWRVTTALCIVSTMAVGTASYAATNWGRSSWDLRSHSDRSHGGNGENNNGNNNHGDDGKNQNTAKTASPIKHVIILIGENRGLDHTFGVYKPKGRGETISNLLSKGIVNEDGTPGPNFAQAQQYSVAAQPSYYIGAPAIAKSPYSAANAMPQPNTNGTPTAQSDTGAPFNTITEAHVEQDINPADADILTTGASGLPTGVQDTRVPGAGTLTGPFPLQGPQLTDDDYTGDTTHRFYQDWQQDDCSAAGATKSNTSGCLADLFPFVMATYSSGNKSMGNSMGFYNAEQEQAPVLKQLADRFTLGDNFHQSFHGGTGANHFMLGTGDAAFWSDGKGNPIKPPANMIANPNPVSGTVNAYTADNNFSACADVFQPGVGPIVSYLENLPYAAEPNCQPNHYYMLDNTNPGYLPNGALSGAGNIPPSPVRTIGDALIEKNISWAYYGGAYNDAVALSNVAVAANPTSPNLGAAALADPAHALGVAYCQICNPFQYATSIMADPTVRTAHIKDTADLITAIQKNTLPSVSFGKPDGLLDGHPQSSKVDLFEAYVLNVLGALDANPELKAETAVFVTWDEAGGYWDSGFIQSLDFFGDGPRTPILILSPYSTGGKVYHNYSDHVSLLKFIERNWNLRPLTNRSRDNFPNPTFSKNAPYVPTNSPALADLFDAFDFSHAVTQPYTE</sequence>
<organism evidence="4 5">
    <name type="scientific">Bradyrhizobium erythrophlei</name>
    <dbReference type="NCBI Taxonomy" id="1437360"/>
    <lineage>
        <taxon>Bacteria</taxon>
        <taxon>Pseudomonadati</taxon>
        <taxon>Pseudomonadota</taxon>
        <taxon>Alphaproteobacteria</taxon>
        <taxon>Hyphomicrobiales</taxon>
        <taxon>Nitrobacteraceae</taxon>
        <taxon>Bradyrhizobium</taxon>
    </lineage>
</organism>
<dbReference type="Pfam" id="PF04185">
    <property type="entry name" value="Phosphoesterase"/>
    <property type="match status" value="1"/>
</dbReference>
<feature type="chain" id="PRO_5012047756" evidence="3">
    <location>
        <begin position="32"/>
        <end position="687"/>
    </location>
</feature>
<dbReference type="PANTHER" id="PTHR31956">
    <property type="entry name" value="NON-SPECIFIC PHOSPHOLIPASE C4-RELATED"/>
    <property type="match status" value="1"/>
</dbReference>
<evidence type="ECO:0000256" key="3">
    <source>
        <dbReference type="SAM" id="SignalP"/>
    </source>
</evidence>
<evidence type="ECO:0000256" key="2">
    <source>
        <dbReference type="SAM" id="MobiDB-lite"/>
    </source>
</evidence>
<dbReference type="InterPro" id="IPR017850">
    <property type="entry name" value="Alkaline_phosphatase_core_sf"/>
</dbReference>